<dbReference type="Proteomes" id="UP001060504">
    <property type="component" value="Unassembled WGS sequence"/>
</dbReference>
<dbReference type="EC" id="3.5.1.4" evidence="3"/>
<dbReference type="InterPro" id="IPR000120">
    <property type="entry name" value="Amidase"/>
</dbReference>
<sequence length="468" mass="49572">MDAVDQAALVASGEVSPSELLEAAIERIERIDPAINAVVIRWFDHARETARGDLPDGPFRGVPFLIKDLFATYAGQRISNGNVALKEAHVISDADTTLVSRHRRAGLVIAGRTNSPELGSVPTTEPIAWGPTHNPWDTTRTPGGSSGGAAAAVASGMIPFAHASDGGGSIRIPAACCGLVGLKPSQGRITLGPIRAETGLSVEHCVSRTVRDSAALLDATRGPGIGDSVIAPEPARPYVEELGADPGRLRIGILDHHPQGGRVAPECTAAARAVGSLLESLGHSVDPGWPKALDDNAFGTFFGALWSAQMGLSRRLFTDQLGRPLTDGELEPLNRVQADFADNFSSVDYALALSAVSGYRRAMQSWWHEGWDLLLTPTLAELPLPLGTIGIDPKDPMSAMQRAGEFVPFTPPFNMSGQPAVSLPVEWTPDGLPVGVQLVAAYGREDLLFRVASQLEQAKPWVGRTPNI</sequence>
<gene>
    <name evidence="5" type="ORF">NGTWS1702_21840</name>
</gene>
<protein>
    <recommendedName>
        <fullName evidence="3">amidase</fullName>
        <ecNumber evidence="3">3.5.1.4</ecNumber>
    </recommendedName>
</protein>
<dbReference type="InterPro" id="IPR023631">
    <property type="entry name" value="Amidase_dom"/>
</dbReference>
<comment type="caution">
    <text evidence="5">The sequence shown here is derived from an EMBL/GenBank/DDBJ whole genome shotgun (WGS) entry which is preliminary data.</text>
</comment>
<comment type="similarity">
    <text evidence="2">Belongs to the amidase family.</text>
</comment>
<dbReference type="EMBL" id="BPRH01002289">
    <property type="protein sequence ID" value="GJF16633.1"/>
    <property type="molecule type" value="Genomic_DNA"/>
</dbReference>
<evidence type="ECO:0000313" key="5">
    <source>
        <dbReference type="EMBL" id="GJF16633.1"/>
    </source>
</evidence>
<evidence type="ECO:0000313" key="6">
    <source>
        <dbReference type="Proteomes" id="UP001060504"/>
    </source>
</evidence>
<evidence type="ECO:0000259" key="4">
    <source>
        <dbReference type="Pfam" id="PF01425"/>
    </source>
</evidence>
<reference evidence="5 6" key="1">
    <citation type="submission" date="2021-08" db="EMBL/GenBank/DDBJ databases">
        <title>Draft genome sequence of Mycolicibacterium sp. NGTWS1702 strain.</title>
        <authorList>
            <person name="Matsumoto M."/>
            <person name="Tang B.C.C."/>
            <person name="Machida Y."/>
            <person name="Matoyama H."/>
            <person name="Kishihara T."/>
            <person name="Sato S."/>
            <person name="Kondo I."/>
            <person name="Sano M."/>
            <person name="Kato G."/>
        </authorList>
    </citation>
    <scope>NUCLEOTIDE SEQUENCE [LARGE SCALE GENOMIC DNA]</scope>
    <source>
        <strain evidence="5 6">NGTWSNA01</strain>
    </source>
</reference>
<evidence type="ECO:0000256" key="2">
    <source>
        <dbReference type="ARBA" id="ARBA00009199"/>
    </source>
</evidence>
<keyword evidence="6" id="KW-1185">Reference proteome</keyword>
<dbReference type="SUPFAM" id="SSF75304">
    <property type="entry name" value="Amidase signature (AS) enzymes"/>
    <property type="match status" value="1"/>
</dbReference>
<dbReference type="PANTHER" id="PTHR11895">
    <property type="entry name" value="TRANSAMIDASE"/>
    <property type="match status" value="1"/>
</dbReference>
<dbReference type="Gene3D" id="3.90.1300.10">
    <property type="entry name" value="Amidase signature (AS) domain"/>
    <property type="match status" value="1"/>
</dbReference>
<name>A0ABQ4VBB8_9MYCO</name>
<dbReference type="PROSITE" id="PS00571">
    <property type="entry name" value="AMIDASES"/>
    <property type="match status" value="1"/>
</dbReference>
<dbReference type="PANTHER" id="PTHR11895:SF7">
    <property type="entry name" value="GLUTAMYL-TRNA(GLN) AMIDOTRANSFERASE SUBUNIT A, MITOCHONDRIAL"/>
    <property type="match status" value="1"/>
</dbReference>
<evidence type="ECO:0000256" key="3">
    <source>
        <dbReference type="ARBA" id="ARBA00012922"/>
    </source>
</evidence>
<evidence type="ECO:0000256" key="1">
    <source>
        <dbReference type="ARBA" id="ARBA00001311"/>
    </source>
</evidence>
<dbReference type="InterPro" id="IPR036928">
    <property type="entry name" value="AS_sf"/>
</dbReference>
<organism evidence="5 6">
    <name type="scientific">Mycolicibacterium cyprinidarum</name>
    <dbReference type="NCBI Taxonomy" id="2860311"/>
    <lineage>
        <taxon>Bacteria</taxon>
        <taxon>Bacillati</taxon>
        <taxon>Actinomycetota</taxon>
        <taxon>Actinomycetes</taxon>
        <taxon>Mycobacteriales</taxon>
        <taxon>Mycobacteriaceae</taxon>
        <taxon>Mycolicibacterium</taxon>
    </lineage>
</organism>
<dbReference type="InterPro" id="IPR020556">
    <property type="entry name" value="Amidase_CS"/>
</dbReference>
<dbReference type="Pfam" id="PF01425">
    <property type="entry name" value="Amidase"/>
    <property type="match status" value="1"/>
</dbReference>
<dbReference type="GO" id="GO:0016787">
    <property type="term" value="F:hydrolase activity"/>
    <property type="evidence" value="ECO:0007669"/>
    <property type="project" value="UniProtKB-KW"/>
</dbReference>
<accession>A0ABQ4VBB8</accession>
<feature type="domain" description="Amidase" evidence="4">
    <location>
        <begin position="19"/>
        <end position="448"/>
    </location>
</feature>
<comment type="catalytic activity">
    <reaction evidence="1">
        <text>a monocarboxylic acid amide + H2O = a monocarboxylate + NH4(+)</text>
        <dbReference type="Rhea" id="RHEA:12020"/>
        <dbReference type="ChEBI" id="CHEBI:15377"/>
        <dbReference type="ChEBI" id="CHEBI:28938"/>
        <dbReference type="ChEBI" id="CHEBI:35757"/>
        <dbReference type="ChEBI" id="CHEBI:83628"/>
        <dbReference type="EC" id="3.5.1.4"/>
    </reaction>
</comment>
<keyword evidence="5" id="KW-0378">Hydrolase</keyword>
<proteinExistence type="inferred from homology"/>